<keyword evidence="2" id="KW-1185">Reference proteome</keyword>
<gene>
    <name evidence="1" type="ORF">B0I18_11342</name>
</gene>
<evidence type="ECO:0000313" key="2">
    <source>
        <dbReference type="Proteomes" id="UP000240572"/>
    </source>
</evidence>
<comment type="caution">
    <text evidence="1">The sequence shown here is derived from an EMBL/GenBank/DDBJ whole genome shotgun (WGS) entry which is preliminary data.</text>
</comment>
<organism evidence="1 2">
    <name type="scientific">Taibaiella chishuiensis</name>
    <dbReference type="NCBI Taxonomy" id="1434707"/>
    <lineage>
        <taxon>Bacteria</taxon>
        <taxon>Pseudomonadati</taxon>
        <taxon>Bacteroidota</taxon>
        <taxon>Chitinophagia</taxon>
        <taxon>Chitinophagales</taxon>
        <taxon>Chitinophagaceae</taxon>
        <taxon>Taibaiella</taxon>
    </lineage>
</organism>
<reference evidence="1 2" key="1">
    <citation type="submission" date="2018-03" db="EMBL/GenBank/DDBJ databases">
        <title>Genomic Encyclopedia of Type Strains, Phase III (KMG-III): the genomes of soil and plant-associated and newly described type strains.</title>
        <authorList>
            <person name="Whitman W."/>
        </authorList>
    </citation>
    <scope>NUCLEOTIDE SEQUENCE [LARGE SCALE GENOMIC DNA]</scope>
    <source>
        <strain evidence="1 2">CGMCC 1.12700</strain>
    </source>
</reference>
<proteinExistence type="predicted"/>
<protein>
    <submittedName>
        <fullName evidence="1">Uncharacterized protein</fullName>
    </submittedName>
</protein>
<dbReference type="OrthoDB" id="679806at2"/>
<dbReference type="EMBL" id="PYGD01000013">
    <property type="protein sequence ID" value="PSK89030.1"/>
    <property type="molecule type" value="Genomic_DNA"/>
</dbReference>
<evidence type="ECO:0000313" key="1">
    <source>
        <dbReference type="EMBL" id="PSK89030.1"/>
    </source>
</evidence>
<dbReference type="Proteomes" id="UP000240572">
    <property type="component" value="Unassembled WGS sequence"/>
</dbReference>
<dbReference type="RefSeq" id="WP_106525059.1">
    <property type="nucleotide sequence ID" value="NZ_PYGD01000013.1"/>
</dbReference>
<dbReference type="AlphaFoldDB" id="A0A2P8CVQ6"/>
<name>A0A2P8CVQ6_9BACT</name>
<accession>A0A2P8CVQ6</accession>
<sequence>MDQKLHHTPSFNTLSDNAQEAHLQVLQNLMEEQFASEIEMVRKIALQPRPEAVGNLLDLINRKTLEEQH</sequence>